<evidence type="ECO:0000313" key="2">
    <source>
        <dbReference type="Proteomes" id="UP000014316"/>
    </source>
</evidence>
<protein>
    <submittedName>
        <fullName evidence="1">ATP-dependent exoDNAse</fullName>
    </submittedName>
</protein>
<accession>A0A829G4Z8</accession>
<dbReference type="AlphaFoldDB" id="A0A829G4Z8"/>
<reference evidence="1 2" key="1">
    <citation type="journal article" date="2013" name="PLoS ONE">
        <title>Lactobacillus paracasei comparative genomics: towards species pan-genome definition and exploitation of diversity.</title>
        <authorList>
            <person name="Smokvina T."/>
            <person name="Wels M."/>
            <person name="Polka J."/>
            <person name="Chervaux C."/>
            <person name="Brisse S."/>
            <person name="Boekhorst J."/>
            <person name="van Hylckama Vlieg J.E."/>
            <person name="Siezen R.J."/>
        </authorList>
    </citation>
    <scope>NUCLEOTIDE SEQUENCE [LARGE SCALE GENOMIC DNA]</scope>
    <source>
        <strain evidence="1 2">Lpp123</strain>
    </source>
</reference>
<gene>
    <name evidence="1" type="ORF">Lpp123_10621</name>
</gene>
<comment type="caution">
    <text evidence="1">The sequence shown here is derived from an EMBL/GenBank/DDBJ whole genome shotgun (WGS) entry which is preliminary data.</text>
</comment>
<evidence type="ECO:0000313" key="1">
    <source>
        <dbReference type="EMBL" id="EPC52401.1"/>
    </source>
</evidence>
<sequence length="28" mass="3333">MDTREETVTGRVKSIFFQNPTNFFKILL</sequence>
<name>A0A829G4Z8_LACPA</name>
<proteinExistence type="predicted"/>
<feature type="non-terminal residue" evidence="1">
    <location>
        <position position="28"/>
    </location>
</feature>
<organism evidence="1 2">
    <name type="scientific">Lacticaseibacillus paracasei subsp. paracasei Lpp123</name>
    <dbReference type="NCBI Taxonomy" id="1256201"/>
    <lineage>
        <taxon>Bacteria</taxon>
        <taxon>Bacillati</taxon>
        <taxon>Bacillota</taxon>
        <taxon>Bacilli</taxon>
        <taxon>Lactobacillales</taxon>
        <taxon>Lactobacillaceae</taxon>
        <taxon>Lacticaseibacillus</taxon>
    </lineage>
</organism>
<dbReference type="Proteomes" id="UP000014316">
    <property type="component" value="Unassembled WGS sequence"/>
</dbReference>
<dbReference type="EMBL" id="ANJW01000629">
    <property type="protein sequence ID" value="EPC52401.1"/>
    <property type="molecule type" value="Genomic_DNA"/>
</dbReference>